<evidence type="ECO:0000313" key="2">
    <source>
        <dbReference type="Proteomes" id="UP000509510"/>
    </source>
</evidence>
<dbReference type="SUPFAM" id="SSF53448">
    <property type="entry name" value="Nucleotide-diphospho-sugar transferases"/>
    <property type="match status" value="1"/>
</dbReference>
<proteinExistence type="predicted"/>
<reference evidence="2" key="1">
    <citation type="submission" date="2020-06" db="EMBL/GenBank/DDBJ databases">
        <title>A chromosome-scale genome assembly of Talaromyces rugulosus W13939.</title>
        <authorList>
            <person name="Wang B."/>
            <person name="Guo L."/>
            <person name="Ye K."/>
            <person name="Wang L."/>
        </authorList>
    </citation>
    <scope>NUCLEOTIDE SEQUENCE [LARGE SCALE GENOMIC DNA]</scope>
    <source>
        <strain evidence="2">W13939</strain>
    </source>
</reference>
<name>A0A7H8RD18_TALRU</name>
<dbReference type="Proteomes" id="UP000509510">
    <property type="component" value="Chromosome VI"/>
</dbReference>
<dbReference type="RefSeq" id="XP_035350151.1">
    <property type="nucleotide sequence ID" value="XM_035494258.1"/>
</dbReference>
<accession>A0A7H8RD18</accession>
<protein>
    <submittedName>
        <fullName evidence="1">Uncharacterized protein</fullName>
    </submittedName>
</protein>
<dbReference type="EMBL" id="CP055903">
    <property type="protein sequence ID" value="QKX63977.1"/>
    <property type="molecule type" value="Genomic_DNA"/>
</dbReference>
<dbReference type="InterPro" id="IPR050587">
    <property type="entry name" value="GNT1/Glycosyltrans_8"/>
</dbReference>
<dbReference type="KEGG" id="trg:TRUGW13939_11150"/>
<keyword evidence="2" id="KW-1185">Reference proteome</keyword>
<dbReference type="GO" id="GO:0016757">
    <property type="term" value="F:glycosyltransferase activity"/>
    <property type="evidence" value="ECO:0007669"/>
    <property type="project" value="InterPro"/>
</dbReference>
<dbReference type="PANTHER" id="PTHR11183">
    <property type="entry name" value="GLYCOGENIN SUBFAMILY MEMBER"/>
    <property type="match status" value="1"/>
</dbReference>
<organism evidence="1 2">
    <name type="scientific">Talaromyces rugulosus</name>
    <name type="common">Penicillium rugulosum</name>
    <dbReference type="NCBI Taxonomy" id="121627"/>
    <lineage>
        <taxon>Eukaryota</taxon>
        <taxon>Fungi</taxon>
        <taxon>Dikarya</taxon>
        <taxon>Ascomycota</taxon>
        <taxon>Pezizomycotina</taxon>
        <taxon>Eurotiomycetes</taxon>
        <taxon>Eurotiomycetidae</taxon>
        <taxon>Eurotiales</taxon>
        <taxon>Trichocomaceae</taxon>
        <taxon>Talaromyces</taxon>
        <taxon>Talaromyces sect. Islandici</taxon>
    </lineage>
</organism>
<gene>
    <name evidence="1" type="ORF">TRUGW13939_11150</name>
</gene>
<dbReference type="InterPro" id="IPR002495">
    <property type="entry name" value="Glyco_trans_8"/>
</dbReference>
<dbReference type="InterPro" id="IPR029044">
    <property type="entry name" value="Nucleotide-diphossugar_trans"/>
</dbReference>
<evidence type="ECO:0000313" key="1">
    <source>
        <dbReference type="EMBL" id="QKX63977.1"/>
    </source>
</evidence>
<sequence length="312" mass="36009">MKIVLFLSTLSVVILFWGWSTLYTASFQNLTIPFRGPKYAYATILTGYDGPDSDKYFTAVMLLAYQLLHDPLTSSKTGLPFVILVTEDVPGDKRKKMNQIGAKVIQVDSPDRDWIKPKWERWNGVMAKLKLWTLTDYEKVAFLDADTVLFHSLDDIFMDSVSMIEETKSTTEDTNSIPEHYLLAGIHDWYVESFLKPPPGKEFYEPKNYINAGFMALAPSVDMYEYLLSLLDQPDKFDTSYPEQNLINYAYRTDGPMPWKGLNSSWNSITALGQKYPADVLSLHHKWWQPLDDEEKERSIQDALQRMQDRIV</sequence>
<dbReference type="OrthoDB" id="2014201at2759"/>
<dbReference type="GeneID" id="55998628"/>
<dbReference type="Gene3D" id="3.90.550.10">
    <property type="entry name" value="Spore Coat Polysaccharide Biosynthesis Protein SpsA, Chain A"/>
    <property type="match status" value="1"/>
</dbReference>
<dbReference type="AlphaFoldDB" id="A0A7H8RD18"/>
<dbReference type="Pfam" id="PF01501">
    <property type="entry name" value="Glyco_transf_8"/>
    <property type="match status" value="1"/>
</dbReference>